<feature type="compositionally biased region" description="Gly residues" evidence="1">
    <location>
        <begin position="52"/>
        <end position="70"/>
    </location>
</feature>
<feature type="region of interest" description="Disordered" evidence="1">
    <location>
        <begin position="103"/>
        <end position="127"/>
    </location>
</feature>
<organism evidence="2 3">
    <name type="scientific">Streptomyces sirii</name>
    <dbReference type="NCBI Taxonomy" id="3127701"/>
    <lineage>
        <taxon>Bacteria</taxon>
        <taxon>Bacillati</taxon>
        <taxon>Actinomycetota</taxon>
        <taxon>Actinomycetes</taxon>
        <taxon>Kitasatosporales</taxon>
        <taxon>Streptomycetaceae</taxon>
        <taxon>Streptomyces</taxon>
    </lineage>
</organism>
<feature type="compositionally biased region" description="Acidic residues" evidence="1">
    <location>
        <begin position="169"/>
        <end position="179"/>
    </location>
</feature>
<feature type="region of interest" description="Disordered" evidence="1">
    <location>
        <begin position="38"/>
        <end position="70"/>
    </location>
</feature>
<evidence type="ECO:0000256" key="1">
    <source>
        <dbReference type="SAM" id="MobiDB-lite"/>
    </source>
</evidence>
<evidence type="ECO:0000313" key="2">
    <source>
        <dbReference type="EMBL" id="WXK75892.1"/>
    </source>
</evidence>
<keyword evidence="3" id="KW-1185">Reference proteome</keyword>
<evidence type="ECO:0000313" key="3">
    <source>
        <dbReference type="Proteomes" id="UP001626628"/>
    </source>
</evidence>
<reference evidence="2 3" key="1">
    <citation type="submission" date="2024-03" db="EMBL/GenBank/DDBJ databases">
        <title>The complete genome of Streptomyces sirii sp.nov.</title>
        <authorList>
            <person name="Zakalyukina Y.V."/>
            <person name="Belik A.R."/>
            <person name="Biryukov M.V."/>
            <person name="Baturina O.A."/>
            <person name="Kabilov M.R."/>
        </authorList>
    </citation>
    <scope>NUCLEOTIDE SEQUENCE [LARGE SCALE GENOMIC DNA]</scope>
    <source>
        <strain evidence="2 3">BP-8</strain>
    </source>
</reference>
<dbReference type="Proteomes" id="UP001626628">
    <property type="component" value="Chromosome"/>
</dbReference>
<dbReference type="EMBL" id="CP147982">
    <property type="protein sequence ID" value="WXK75892.1"/>
    <property type="molecule type" value="Genomic_DNA"/>
</dbReference>
<name>A0ABZ2QLV7_9ACTN</name>
<dbReference type="RefSeq" id="WP_407285796.1">
    <property type="nucleotide sequence ID" value="NZ_CP147982.1"/>
</dbReference>
<feature type="region of interest" description="Disordered" evidence="1">
    <location>
        <begin position="169"/>
        <end position="192"/>
    </location>
</feature>
<proteinExistence type="predicted"/>
<protein>
    <submittedName>
        <fullName evidence="2">Uncharacterized protein</fullName>
    </submittedName>
</protein>
<sequence length="192" mass="18329">METRPLPWLWLSLLLPSLESPGMGPWAGAGMVVPESRSTWCTPGSGRELSGAGAGAASGRSVSGGGDGMGAGSVLRGSGIDAPGSGVWTSTISGRLGRALSGVVSGAGEPSTSGALPGPSMGEELEGGDGSLPGAVVGGASGVLSGRAESGVVSGAGPPWTSGLVVVDGVDESGDESGVDESSPGGRPMLSL</sequence>
<gene>
    <name evidence="2" type="ORF">WAB15_07835</name>
</gene>
<accession>A0ABZ2QLV7</accession>